<evidence type="ECO:0000256" key="1">
    <source>
        <dbReference type="SAM" id="MobiDB-lite"/>
    </source>
</evidence>
<dbReference type="EMBL" id="BPLQ01008398">
    <property type="protein sequence ID" value="GIY37062.1"/>
    <property type="molecule type" value="Genomic_DNA"/>
</dbReference>
<dbReference type="AlphaFoldDB" id="A0AAV4SWW1"/>
<dbReference type="Proteomes" id="UP001054837">
    <property type="component" value="Unassembled WGS sequence"/>
</dbReference>
<feature type="region of interest" description="Disordered" evidence="1">
    <location>
        <begin position="56"/>
        <end position="81"/>
    </location>
</feature>
<comment type="caution">
    <text evidence="2">The sequence shown here is derived from an EMBL/GenBank/DDBJ whole genome shotgun (WGS) entry which is preliminary data.</text>
</comment>
<sequence>MKHTAEPKTNDHLSSSPPPTAAECIYRLPMMTPLIGGEGGDHLSVIHLAYILPSTRSSSVKSPPTPSPPARREKKREGYQNEFMAAPAPRVMDPSTLGREKIVCLPPILRGNNGNRVDAGVDEYLNSLPPPPPYHSEVGFLRKRNLSGDLFSTTVAVWAGTG</sequence>
<evidence type="ECO:0000313" key="2">
    <source>
        <dbReference type="EMBL" id="GIY37062.1"/>
    </source>
</evidence>
<keyword evidence="3" id="KW-1185">Reference proteome</keyword>
<name>A0AAV4SWW1_9ARAC</name>
<gene>
    <name evidence="2" type="ORF">CDAR_387771</name>
</gene>
<organism evidence="2 3">
    <name type="scientific">Caerostris darwini</name>
    <dbReference type="NCBI Taxonomy" id="1538125"/>
    <lineage>
        <taxon>Eukaryota</taxon>
        <taxon>Metazoa</taxon>
        <taxon>Ecdysozoa</taxon>
        <taxon>Arthropoda</taxon>
        <taxon>Chelicerata</taxon>
        <taxon>Arachnida</taxon>
        <taxon>Araneae</taxon>
        <taxon>Araneomorphae</taxon>
        <taxon>Entelegynae</taxon>
        <taxon>Araneoidea</taxon>
        <taxon>Araneidae</taxon>
        <taxon>Caerostris</taxon>
    </lineage>
</organism>
<proteinExistence type="predicted"/>
<reference evidence="2 3" key="1">
    <citation type="submission" date="2021-06" db="EMBL/GenBank/DDBJ databases">
        <title>Caerostris darwini draft genome.</title>
        <authorList>
            <person name="Kono N."/>
            <person name="Arakawa K."/>
        </authorList>
    </citation>
    <scope>NUCLEOTIDE SEQUENCE [LARGE SCALE GENOMIC DNA]</scope>
</reference>
<accession>A0AAV4SWW1</accession>
<protein>
    <submittedName>
        <fullName evidence="2">Uncharacterized protein</fullName>
    </submittedName>
</protein>
<evidence type="ECO:0000313" key="3">
    <source>
        <dbReference type="Proteomes" id="UP001054837"/>
    </source>
</evidence>